<evidence type="ECO:0000313" key="2">
    <source>
        <dbReference type="Proteomes" id="UP000789342"/>
    </source>
</evidence>
<dbReference type="EMBL" id="CAJVPV010009588">
    <property type="protein sequence ID" value="CAG8643142.1"/>
    <property type="molecule type" value="Genomic_DNA"/>
</dbReference>
<reference evidence="1" key="1">
    <citation type="submission" date="2021-06" db="EMBL/GenBank/DDBJ databases">
        <authorList>
            <person name="Kallberg Y."/>
            <person name="Tangrot J."/>
            <person name="Rosling A."/>
        </authorList>
    </citation>
    <scope>NUCLEOTIDE SEQUENCE</scope>
    <source>
        <strain evidence="1">CL551</strain>
    </source>
</reference>
<name>A0A9N9DQ41_9GLOM</name>
<protein>
    <submittedName>
        <fullName evidence="1">15194_t:CDS:1</fullName>
    </submittedName>
</protein>
<sequence>MPSRKTSIISTCEKKVLISNNKTKKILTDEIGYKESYDADDENSSCK</sequence>
<accession>A0A9N9DQ41</accession>
<comment type="caution">
    <text evidence="1">The sequence shown here is derived from an EMBL/GenBank/DDBJ whole genome shotgun (WGS) entry which is preliminary data.</text>
</comment>
<proteinExistence type="predicted"/>
<dbReference type="Proteomes" id="UP000789342">
    <property type="component" value="Unassembled WGS sequence"/>
</dbReference>
<organism evidence="1 2">
    <name type="scientific">Acaulospora morrowiae</name>
    <dbReference type="NCBI Taxonomy" id="94023"/>
    <lineage>
        <taxon>Eukaryota</taxon>
        <taxon>Fungi</taxon>
        <taxon>Fungi incertae sedis</taxon>
        <taxon>Mucoromycota</taxon>
        <taxon>Glomeromycotina</taxon>
        <taxon>Glomeromycetes</taxon>
        <taxon>Diversisporales</taxon>
        <taxon>Acaulosporaceae</taxon>
        <taxon>Acaulospora</taxon>
    </lineage>
</organism>
<gene>
    <name evidence="1" type="ORF">AMORRO_LOCUS9612</name>
</gene>
<keyword evidence="2" id="KW-1185">Reference proteome</keyword>
<evidence type="ECO:0000313" key="1">
    <source>
        <dbReference type="EMBL" id="CAG8643142.1"/>
    </source>
</evidence>
<feature type="non-terminal residue" evidence="1">
    <location>
        <position position="47"/>
    </location>
</feature>
<dbReference type="AlphaFoldDB" id="A0A9N9DQ41"/>